<feature type="non-terminal residue" evidence="1">
    <location>
        <position position="1"/>
    </location>
</feature>
<reference evidence="1" key="1">
    <citation type="submission" date="2018-05" db="EMBL/GenBank/DDBJ databases">
        <authorList>
            <person name="Lanie J.A."/>
            <person name="Ng W.-L."/>
            <person name="Kazmierczak K.M."/>
            <person name="Andrzejewski T.M."/>
            <person name="Davidsen T.M."/>
            <person name="Wayne K.J."/>
            <person name="Tettelin H."/>
            <person name="Glass J.I."/>
            <person name="Rusch D."/>
            <person name="Podicherti R."/>
            <person name="Tsui H.-C.T."/>
            <person name="Winkler M.E."/>
        </authorList>
    </citation>
    <scope>NUCLEOTIDE SEQUENCE</scope>
</reference>
<accession>A0A382VIP7</accession>
<gene>
    <name evidence="1" type="ORF">METZ01_LOCUS399243</name>
</gene>
<name>A0A382VIP7_9ZZZZ</name>
<protein>
    <submittedName>
        <fullName evidence="1">Uncharacterized protein</fullName>
    </submittedName>
</protein>
<evidence type="ECO:0000313" key="1">
    <source>
        <dbReference type="EMBL" id="SVD46389.1"/>
    </source>
</evidence>
<dbReference type="AlphaFoldDB" id="A0A382VIP7"/>
<feature type="non-terminal residue" evidence="1">
    <location>
        <position position="285"/>
    </location>
</feature>
<dbReference type="EMBL" id="UINC01152284">
    <property type="protein sequence ID" value="SVD46389.1"/>
    <property type="molecule type" value="Genomic_DNA"/>
</dbReference>
<proteinExistence type="predicted"/>
<sequence>TLTAINSKEGYYIKLNGPVNKIFFRGRALTDKTISLSAGWNMIAYYPDYELAVDKAFESLIASNTLQYVTGFVQGALVYDPDAPQSSTLNTLKPTKGYWVKVKEAVTSFSFPAQTQGDAVGKIAATHSVKHPEVKPNPSFMFVKGKIMGRYNVGDWVKVLSEDNHVVGAAIITEGGYLQNSAVYGDDVTTEDIDGLKAGEKVSFVYDGDTLASHVQFNPMSFHDVSLDYDTFLPTTFALYQNHPNPFNPITTIRYDLPEDGPVSIIIYDLMGREIKTLVKQVSAP</sequence>
<organism evidence="1">
    <name type="scientific">marine metagenome</name>
    <dbReference type="NCBI Taxonomy" id="408172"/>
    <lineage>
        <taxon>unclassified sequences</taxon>
        <taxon>metagenomes</taxon>
        <taxon>ecological metagenomes</taxon>
    </lineage>
</organism>